<feature type="coiled-coil region" evidence="1">
    <location>
        <begin position="27"/>
        <end position="58"/>
    </location>
</feature>
<feature type="transmembrane region" description="Helical" evidence="2">
    <location>
        <begin position="6"/>
        <end position="25"/>
    </location>
</feature>
<sequence length="66" mass="7655">MIELTILSLALVCFGVPFLISYGFYNLKDKAMELRSLRKQIKENARDINDSVADTNRKLTKVHKRK</sequence>
<comment type="caution">
    <text evidence="3">The sequence shown here is derived from an EMBL/GenBank/DDBJ whole genome shotgun (WGS) entry which is preliminary data.</text>
</comment>
<accession>Q1ZJR6</accession>
<dbReference type="OrthoDB" id="9981284at2"/>
<keyword evidence="2" id="KW-0472">Membrane</keyword>
<organism evidence="3 4">
    <name type="scientific">Photobacterium angustum (strain S14 / CCUG 15956)</name>
    <name type="common">Vibrio sp. (strain S14 / CCUG 15956)</name>
    <dbReference type="NCBI Taxonomy" id="314292"/>
    <lineage>
        <taxon>Bacteria</taxon>
        <taxon>Pseudomonadati</taxon>
        <taxon>Pseudomonadota</taxon>
        <taxon>Gammaproteobacteria</taxon>
        <taxon>Vibrionales</taxon>
        <taxon>Vibrionaceae</taxon>
        <taxon>Photobacterium</taxon>
    </lineage>
</organism>
<name>Q1ZJR6_PHOAS</name>
<dbReference type="Proteomes" id="UP000001603">
    <property type="component" value="Unassembled WGS sequence"/>
</dbReference>
<gene>
    <name evidence="3" type="ORF">VAS14_00266</name>
</gene>
<evidence type="ECO:0000313" key="4">
    <source>
        <dbReference type="Proteomes" id="UP000001603"/>
    </source>
</evidence>
<dbReference type="HOGENOM" id="CLU_2827407_0_0_6"/>
<keyword evidence="2" id="KW-0812">Transmembrane</keyword>
<protein>
    <submittedName>
        <fullName evidence="3">Uncharacterized protein</fullName>
    </submittedName>
</protein>
<keyword evidence="2" id="KW-1133">Transmembrane helix</keyword>
<keyword evidence="1" id="KW-0175">Coiled coil</keyword>
<evidence type="ECO:0000256" key="2">
    <source>
        <dbReference type="SAM" id="Phobius"/>
    </source>
</evidence>
<evidence type="ECO:0000313" key="3">
    <source>
        <dbReference type="EMBL" id="EAS62456.1"/>
    </source>
</evidence>
<proteinExistence type="predicted"/>
<evidence type="ECO:0000256" key="1">
    <source>
        <dbReference type="SAM" id="Coils"/>
    </source>
</evidence>
<dbReference type="AlphaFoldDB" id="Q1ZJR6"/>
<dbReference type="EMBL" id="AAOJ01000020">
    <property type="protein sequence ID" value="EAS62456.1"/>
    <property type="molecule type" value="Genomic_DNA"/>
</dbReference>
<dbReference type="RefSeq" id="WP_005363305.1">
    <property type="nucleotide sequence ID" value="NZ_AAOJ01000020.1"/>
</dbReference>
<reference evidence="3 4" key="1">
    <citation type="journal article" date="2009" name="Proc. Natl. Acad. Sci. U.S.A.">
        <title>The genomic basis of trophic strategy in marine bacteria.</title>
        <authorList>
            <person name="Lauro F.M."/>
            <person name="McDougald D."/>
            <person name="Thomas T."/>
            <person name="Williams T.J."/>
            <person name="Egan S."/>
            <person name="Rice S."/>
            <person name="DeMaere M.Z."/>
            <person name="Ting L."/>
            <person name="Ertan H."/>
            <person name="Johnson J."/>
            <person name="Ferriera S."/>
            <person name="Lapidus A."/>
            <person name="Anderson I."/>
            <person name="Kyrpides N."/>
            <person name="Munk A.C."/>
            <person name="Detter C."/>
            <person name="Han C.S."/>
            <person name="Brown M.V."/>
            <person name="Robb F.T."/>
            <person name="Kjelleberg S."/>
            <person name="Cavicchioli R."/>
        </authorList>
    </citation>
    <scope>NUCLEOTIDE SEQUENCE [LARGE SCALE GENOMIC DNA]</scope>
    <source>
        <strain evidence="3 4">S14</strain>
    </source>
</reference>